<keyword evidence="3" id="KW-1185">Reference proteome</keyword>
<evidence type="ECO:0000313" key="3">
    <source>
        <dbReference type="Proteomes" id="UP000256708"/>
    </source>
</evidence>
<sequence>MKNKLMLPLLGALALAASPLRAQNEMPISKPQATAPYRTAIGFRTNASGPAGAKFELRMKHFVKPESAFELQVGQWHYHESYQASLHYIWQPQLLTSSRLKPYAGIGIGAVGTTRNRYLEKQDMEVGAVLLASAGLEYTFPKIPLALSIDYRHTLIGHNTHTLRSLPLTRMHSFGIGIKYIFR</sequence>
<dbReference type="AlphaFoldDB" id="A0A3D8L8T3"/>
<feature type="chain" id="PRO_5017558141" description="Outer membrane protein beta-barrel domain-containing protein" evidence="1">
    <location>
        <begin position="23"/>
        <end position="183"/>
    </location>
</feature>
<proteinExistence type="predicted"/>
<evidence type="ECO:0008006" key="4">
    <source>
        <dbReference type="Google" id="ProtNLM"/>
    </source>
</evidence>
<dbReference type="OrthoDB" id="851648at2"/>
<organism evidence="2 3">
    <name type="scientific">Pontibacter diazotrophicus</name>
    <dbReference type="NCBI Taxonomy" id="1400979"/>
    <lineage>
        <taxon>Bacteria</taxon>
        <taxon>Pseudomonadati</taxon>
        <taxon>Bacteroidota</taxon>
        <taxon>Cytophagia</taxon>
        <taxon>Cytophagales</taxon>
        <taxon>Hymenobacteraceae</taxon>
        <taxon>Pontibacter</taxon>
    </lineage>
</organism>
<name>A0A3D8L8T3_9BACT</name>
<evidence type="ECO:0000313" key="2">
    <source>
        <dbReference type="EMBL" id="RDV13778.1"/>
    </source>
</evidence>
<dbReference type="InterPro" id="IPR011250">
    <property type="entry name" value="OMP/PagP_B-barrel"/>
</dbReference>
<dbReference type="SUPFAM" id="SSF56925">
    <property type="entry name" value="OMPA-like"/>
    <property type="match status" value="1"/>
</dbReference>
<feature type="signal peptide" evidence="1">
    <location>
        <begin position="1"/>
        <end position="22"/>
    </location>
</feature>
<protein>
    <recommendedName>
        <fullName evidence="4">Outer membrane protein beta-barrel domain-containing protein</fullName>
    </recommendedName>
</protein>
<reference evidence="3" key="1">
    <citation type="submission" date="2018-08" db="EMBL/GenBank/DDBJ databases">
        <authorList>
            <person name="Liu Z.-W."/>
            <person name="Du Z.-J."/>
        </authorList>
    </citation>
    <scope>NUCLEOTIDE SEQUENCE [LARGE SCALE GENOMIC DNA]</scope>
    <source>
        <strain evidence="3">H4X</strain>
    </source>
</reference>
<keyword evidence="1" id="KW-0732">Signal</keyword>
<dbReference type="Proteomes" id="UP000256708">
    <property type="component" value="Unassembled WGS sequence"/>
</dbReference>
<evidence type="ECO:0000256" key="1">
    <source>
        <dbReference type="SAM" id="SignalP"/>
    </source>
</evidence>
<dbReference type="Gene3D" id="2.40.160.20">
    <property type="match status" value="1"/>
</dbReference>
<comment type="caution">
    <text evidence="2">The sequence shown here is derived from an EMBL/GenBank/DDBJ whole genome shotgun (WGS) entry which is preliminary data.</text>
</comment>
<accession>A0A3D8L8T3</accession>
<dbReference type="RefSeq" id="WP_115566826.1">
    <property type="nucleotide sequence ID" value="NZ_QRGR01000020.1"/>
</dbReference>
<dbReference type="EMBL" id="QRGR01000020">
    <property type="protein sequence ID" value="RDV13778.1"/>
    <property type="molecule type" value="Genomic_DNA"/>
</dbReference>
<gene>
    <name evidence="2" type="ORF">DXT99_17225</name>
</gene>